<keyword evidence="2" id="KW-1185">Reference proteome</keyword>
<dbReference type="AlphaFoldDB" id="A0A0M9WHR0"/>
<dbReference type="EMBL" id="LHQQ01000045">
    <property type="protein sequence ID" value="KOS45335.1"/>
    <property type="molecule type" value="Genomic_DNA"/>
</dbReference>
<reference evidence="1 2" key="1">
    <citation type="submission" date="2015-08" db="EMBL/GenBank/DDBJ databases">
        <title>Genome sequencing of Penicillium nordicum.</title>
        <authorList>
            <person name="Nguyen H.D."/>
            <person name="Seifert K.A."/>
        </authorList>
    </citation>
    <scope>NUCLEOTIDE SEQUENCE [LARGE SCALE GENOMIC DNA]</scope>
    <source>
        <strain evidence="1 2">DAOMC 185683</strain>
    </source>
</reference>
<proteinExistence type="predicted"/>
<protein>
    <submittedName>
        <fullName evidence="1">Uncharacterized protein</fullName>
    </submittedName>
</protein>
<evidence type="ECO:0000313" key="2">
    <source>
        <dbReference type="Proteomes" id="UP000037696"/>
    </source>
</evidence>
<comment type="caution">
    <text evidence="1">The sequence shown here is derived from an EMBL/GenBank/DDBJ whole genome shotgun (WGS) entry which is preliminary data.</text>
</comment>
<dbReference type="Proteomes" id="UP000037696">
    <property type="component" value="Unassembled WGS sequence"/>
</dbReference>
<sequence>MGLFTELVLSGIMWFFFFFKKKKKKNGNICLHMFTGKTSTSICYDHLNPHIDDLHSGPPCEAMTKYF</sequence>
<accession>A0A0M9WHR0</accession>
<name>A0A0M9WHR0_9EURO</name>
<organism evidence="1 2">
    <name type="scientific">Penicillium nordicum</name>
    <dbReference type="NCBI Taxonomy" id="229535"/>
    <lineage>
        <taxon>Eukaryota</taxon>
        <taxon>Fungi</taxon>
        <taxon>Dikarya</taxon>
        <taxon>Ascomycota</taxon>
        <taxon>Pezizomycotina</taxon>
        <taxon>Eurotiomycetes</taxon>
        <taxon>Eurotiomycetidae</taxon>
        <taxon>Eurotiales</taxon>
        <taxon>Aspergillaceae</taxon>
        <taxon>Penicillium</taxon>
    </lineage>
</organism>
<evidence type="ECO:0000313" key="1">
    <source>
        <dbReference type="EMBL" id="KOS45335.1"/>
    </source>
</evidence>
<gene>
    <name evidence="1" type="ORF">ACN38_g3726</name>
</gene>